<evidence type="ECO:0000313" key="2">
    <source>
        <dbReference type="EMBL" id="MBC8558022.1"/>
    </source>
</evidence>
<dbReference type="SUPFAM" id="SSF64182">
    <property type="entry name" value="DHH phosphoesterases"/>
    <property type="match status" value="1"/>
</dbReference>
<dbReference type="PANTHER" id="PTHR47618">
    <property type="entry name" value="BIFUNCTIONAL OLIGORIBONUCLEASE AND PAP PHOSPHATASE NRNA"/>
    <property type="match status" value="1"/>
</dbReference>
<dbReference type="InterPro" id="IPR001667">
    <property type="entry name" value="DDH_dom"/>
</dbReference>
<organism evidence="2 3">
    <name type="scientific">Jutongia hominis</name>
    <dbReference type="NCBI Taxonomy" id="2763664"/>
    <lineage>
        <taxon>Bacteria</taxon>
        <taxon>Bacillati</taxon>
        <taxon>Bacillota</taxon>
        <taxon>Clostridia</taxon>
        <taxon>Lachnospirales</taxon>
        <taxon>Lachnospiraceae</taxon>
        <taxon>Jutongia</taxon>
    </lineage>
</organism>
<reference evidence="2 3" key="1">
    <citation type="submission" date="2020-08" db="EMBL/GenBank/DDBJ databases">
        <title>Genome public.</title>
        <authorList>
            <person name="Liu C."/>
            <person name="Sun Q."/>
        </authorList>
    </citation>
    <scope>NUCLEOTIDE SEQUENCE [LARGE SCALE GENOMIC DNA]</scope>
    <source>
        <strain evidence="2 3">BX3</strain>
    </source>
</reference>
<proteinExistence type="predicted"/>
<name>A0ABR7MXR4_9FIRM</name>
<feature type="domain" description="DDH" evidence="1">
    <location>
        <begin position="21"/>
        <end position="160"/>
    </location>
</feature>
<evidence type="ECO:0000259" key="1">
    <source>
        <dbReference type="Pfam" id="PF01368"/>
    </source>
</evidence>
<evidence type="ECO:0000313" key="3">
    <source>
        <dbReference type="Proteomes" id="UP000637513"/>
    </source>
</evidence>
<gene>
    <name evidence="2" type="ORF">H8700_09915</name>
</gene>
<dbReference type="Gene3D" id="3.90.1640.10">
    <property type="entry name" value="inorganic pyrophosphatase (n-terminal core)"/>
    <property type="match status" value="1"/>
</dbReference>
<dbReference type="InterPro" id="IPR051319">
    <property type="entry name" value="Oligoribo/pAp-PDE_c-di-AMP_PDE"/>
</dbReference>
<dbReference type="InterPro" id="IPR038763">
    <property type="entry name" value="DHH_sf"/>
</dbReference>
<dbReference type="Proteomes" id="UP000637513">
    <property type="component" value="Unassembled WGS sequence"/>
</dbReference>
<comment type="caution">
    <text evidence="2">The sequence shown here is derived from an EMBL/GenBank/DDBJ whole genome shotgun (WGS) entry which is preliminary data.</text>
</comment>
<dbReference type="EMBL" id="JACRSW010000032">
    <property type="protein sequence ID" value="MBC8558022.1"/>
    <property type="molecule type" value="Genomic_DNA"/>
</dbReference>
<dbReference type="Pfam" id="PF01368">
    <property type="entry name" value="DHH"/>
    <property type="match status" value="1"/>
</dbReference>
<sequence length="508" mass="58359">MNNGRKNGERAFLDRFDQYEKICIQCHDNPDADALASGYALWSFFKEKGKEVTFVYGGANQIQKSNLLLMIKELEIPVQYVTELPDCDLLIMADCQYGSGNVTKWKAPEIAMVDHHQCGLMQGDHYCIKSNLGSCSTVVWSLFQEVGFDISRNIHLSTALYYGLYMDTSQFEEIFHPLDKDMRDTLEKDDQLLFHLMNTNLSLEELSIAGEALTKRIYDEEYRFSVIPVKQCDPNILGIVSDFVIQVEEINTCVAFNPNPGGYKLSVRSCVKEAKANEMAQFLCADIGNGGGHLTKGGGFIAKKSFEQTYPDCQMQDYLCDRIRNYFDSYEVIYAKTYQLDKAQLQPYLKKAIPVGVTRAEDFLKMGTPILVRTLEGDVDLIVSKDLYFMIGIEGEVYPIRKEKFERTYRYVDEVAEFDMEYAPTIRNNIDGEIYRLMDYMRSCVASGTTKIYAKPLEKNVKVFTAWDEHKYYTGLAGDYIVMREDDEHDIYIVRGDIFKKTYEKVEE</sequence>
<protein>
    <submittedName>
        <fullName evidence="2">DHH family phosphoesterase</fullName>
    </submittedName>
</protein>
<accession>A0ABR7MXR4</accession>
<keyword evidence="3" id="KW-1185">Reference proteome</keyword>
<dbReference type="PANTHER" id="PTHR47618:SF1">
    <property type="entry name" value="BIFUNCTIONAL OLIGORIBONUCLEASE AND PAP PHOSPHATASE NRNA"/>
    <property type="match status" value="1"/>
</dbReference>